<name>A0A942E1V7_9HYPH</name>
<evidence type="ECO:0000259" key="5">
    <source>
        <dbReference type="PROSITE" id="PS51078"/>
    </source>
</evidence>
<evidence type="ECO:0000313" key="6">
    <source>
        <dbReference type="EMBL" id="MBS3649496.1"/>
    </source>
</evidence>
<feature type="domain" description="IclR-ED" evidence="5">
    <location>
        <begin position="66"/>
        <end position="249"/>
    </location>
</feature>
<reference evidence="6" key="1">
    <citation type="submission" date="2021-04" db="EMBL/GenBank/DDBJ databases">
        <title>Pseudaminobacter soli sp. nov., isolated from paddy soil contaminated by heavy metals.</title>
        <authorList>
            <person name="Zhang K."/>
        </authorList>
    </citation>
    <scope>NUCLEOTIDE SEQUENCE</scope>
    <source>
        <strain evidence="6">19-2017</strain>
    </source>
</reference>
<evidence type="ECO:0000259" key="4">
    <source>
        <dbReference type="PROSITE" id="PS51077"/>
    </source>
</evidence>
<dbReference type="Gene3D" id="3.30.450.40">
    <property type="match status" value="1"/>
</dbReference>
<dbReference type="GO" id="GO:0003700">
    <property type="term" value="F:DNA-binding transcription factor activity"/>
    <property type="evidence" value="ECO:0007669"/>
    <property type="project" value="TreeGrafter"/>
</dbReference>
<feature type="domain" description="HTH iclR-type" evidence="4">
    <location>
        <begin position="3"/>
        <end position="65"/>
    </location>
</feature>
<protein>
    <submittedName>
        <fullName evidence="6">IclR family transcriptional regulator</fullName>
    </submittedName>
</protein>
<evidence type="ECO:0000313" key="7">
    <source>
        <dbReference type="Proteomes" id="UP000680348"/>
    </source>
</evidence>
<accession>A0A942E1V7</accession>
<sequence>MRIRQVDNALDLLDLFARQKEPLTLTEISRALRVPKSSTFNLIDTLLARGLLYEVHPRSGYYPTRRLFDLARDMMEGDSFLLRIHGELESLADSTGETVLLAARDPQDQNEIVYIDAVESKAPIRYFAKVGDKRPIYTTSSGKAILSSYPDEERSRVLASLTYVAHQTGTMKNAEELAAVLDAAIARGWCEDNAEYTPEVMGIAVPIRYGERRFGLALAGPVYRMQDRRAELAALLRSTAQRIQTTLASD</sequence>
<dbReference type="InterPro" id="IPR029016">
    <property type="entry name" value="GAF-like_dom_sf"/>
</dbReference>
<dbReference type="Proteomes" id="UP000680348">
    <property type="component" value="Unassembled WGS sequence"/>
</dbReference>
<dbReference type="GO" id="GO:0045892">
    <property type="term" value="P:negative regulation of DNA-templated transcription"/>
    <property type="evidence" value="ECO:0007669"/>
    <property type="project" value="TreeGrafter"/>
</dbReference>
<evidence type="ECO:0000256" key="3">
    <source>
        <dbReference type="ARBA" id="ARBA00023163"/>
    </source>
</evidence>
<gene>
    <name evidence="6" type="ORF">KEU06_12840</name>
</gene>
<dbReference type="PROSITE" id="PS51077">
    <property type="entry name" value="HTH_ICLR"/>
    <property type="match status" value="1"/>
</dbReference>
<dbReference type="InterPro" id="IPR005471">
    <property type="entry name" value="Tscrpt_reg_IclR_N"/>
</dbReference>
<keyword evidence="7" id="KW-1185">Reference proteome</keyword>
<dbReference type="InterPro" id="IPR036388">
    <property type="entry name" value="WH-like_DNA-bd_sf"/>
</dbReference>
<dbReference type="InterPro" id="IPR036390">
    <property type="entry name" value="WH_DNA-bd_sf"/>
</dbReference>
<dbReference type="RefSeq" id="WP_188255056.1">
    <property type="nucleotide sequence ID" value="NZ_JABVCF010000006.1"/>
</dbReference>
<organism evidence="6 7">
    <name type="scientific">Pseudaminobacter soli</name>
    <name type="common">ex Zhang et al. 2022</name>
    <dbReference type="NCBI Taxonomy" id="2831468"/>
    <lineage>
        <taxon>Bacteria</taxon>
        <taxon>Pseudomonadati</taxon>
        <taxon>Pseudomonadota</taxon>
        <taxon>Alphaproteobacteria</taxon>
        <taxon>Hyphomicrobiales</taxon>
        <taxon>Phyllobacteriaceae</taxon>
        <taxon>Pseudaminobacter</taxon>
    </lineage>
</organism>
<keyword evidence="1" id="KW-0805">Transcription regulation</keyword>
<evidence type="ECO:0000256" key="1">
    <source>
        <dbReference type="ARBA" id="ARBA00023015"/>
    </source>
</evidence>
<evidence type="ECO:0000256" key="2">
    <source>
        <dbReference type="ARBA" id="ARBA00023125"/>
    </source>
</evidence>
<keyword evidence="2" id="KW-0238">DNA-binding</keyword>
<dbReference type="SUPFAM" id="SSF55781">
    <property type="entry name" value="GAF domain-like"/>
    <property type="match status" value="1"/>
</dbReference>
<dbReference type="SUPFAM" id="SSF46785">
    <property type="entry name" value="Winged helix' DNA-binding domain"/>
    <property type="match status" value="1"/>
</dbReference>
<dbReference type="PROSITE" id="PS51078">
    <property type="entry name" value="ICLR_ED"/>
    <property type="match status" value="1"/>
</dbReference>
<proteinExistence type="predicted"/>
<comment type="caution">
    <text evidence="6">The sequence shown here is derived from an EMBL/GenBank/DDBJ whole genome shotgun (WGS) entry which is preliminary data.</text>
</comment>
<dbReference type="Gene3D" id="1.10.10.10">
    <property type="entry name" value="Winged helix-like DNA-binding domain superfamily/Winged helix DNA-binding domain"/>
    <property type="match status" value="1"/>
</dbReference>
<dbReference type="EMBL" id="JAGWCR010000006">
    <property type="protein sequence ID" value="MBS3649496.1"/>
    <property type="molecule type" value="Genomic_DNA"/>
</dbReference>
<dbReference type="GO" id="GO:0003677">
    <property type="term" value="F:DNA binding"/>
    <property type="evidence" value="ECO:0007669"/>
    <property type="project" value="UniProtKB-KW"/>
</dbReference>
<dbReference type="Pfam" id="PF09339">
    <property type="entry name" value="HTH_IclR"/>
    <property type="match status" value="1"/>
</dbReference>
<dbReference type="InterPro" id="IPR014757">
    <property type="entry name" value="Tscrpt_reg_IclR_C"/>
</dbReference>
<dbReference type="PANTHER" id="PTHR30136">
    <property type="entry name" value="HELIX-TURN-HELIX TRANSCRIPTIONAL REGULATOR, ICLR FAMILY"/>
    <property type="match status" value="1"/>
</dbReference>
<dbReference type="SMART" id="SM00346">
    <property type="entry name" value="HTH_ICLR"/>
    <property type="match status" value="1"/>
</dbReference>
<dbReference type="PANTHER" id="PTHR30136:SF35">
    <property type="entry name" value="HTH-TYPE TRANSCRIPTIONAL REGULATOR RV1719"/>
    <property type="match status" value="1"/>
</dbReference>
<dbReference type="InterPro" id="IPR050707">
    <property type="entry name" value="HTH_MetabolicPath_Reg"/>
</dbReference>
<keyword evidence="3" id="KW-0804">Transcription</keyword>
<dbReference type="AlphaFoldDB" id="A0A942E1V7"/>
<dbReference type="Pfam" id="PF01614">
    <property type="entry name" value="IclR_C"/>
    <property type="match status" value="1"/>
</dbReference>